<dbReference type="AlphaFoldDB" id="A0AB34J6H6"/>
<gene>
    <name evidence="2" type="ORF">AB1Y20_003984</name>
</gene>
<protein>
    <recommendedName>
        <fullName evidence="4">Lon N-terminal domain-containing protein</fullName>
    </recommendedName>
</protein>
<proteinExistence type="predicted"/>
<reference evidence="2 3" key="1">
    <citation type="journal article" date="2024" name="Science">
        <title>Giant polyketide synthase enzymes in the biosynthesis of giant marine polyether toxins.</title>
        <authorList>
            <person name="Fallon T.R."/>
            <person name="Shende V.V."/>
            <person name="Wierzbicki I.H."/>
            <person name="Pendleton A.L."/>
            <person name="Watervoot N.F."/>
            <person name="Auber R.P."/>
            <person name="Gonzalez D.J."/>
            <person name="Wisecaver J.H."/>
            <person name="Moore B.S."/>
        </authorList>
    </citation>
    <scope>NUCLEOTIDE SEQUENCE [LARGE SCALE GENOMIC DNA]</scope>
    <source>
        <strain evidence="2 3">12B1</strain>
    </source>
</reference>
<dbReference type="EMBL" id="JBGBPQ010000012">
    <property type="protein sequence ID" value="KAL1514904.1"/>
    <property type="molecule type" value="Genomic_DNA"/>
</dbReference>
<evidence type="ECO:0000256" key="1">
    <source>
        <dbReference type="SAM" id="SignalP"/>
    </source>
</evidence>
<name>A0AB34J6H6_PRYPA</name>
<evidence type="ECO:0000313" key="2">
    <source>
        <dbReference type="EMBL" id="KAL1514904.1"/>
    </source>
</evidence>
<comment type="caution">
    <text evidence="2">The sequence shown here is derived from an EMBL/GenBank/DDBJ whole genome shotgun (WGS) entry which is preliminary data.</text>
</comment>
<accession>A0AB34J6H6</accession>
<organism evidence="2 3">
    <name type="scientific">Prymnesium parvum</name>
    <name type="common">Toxic golden alga</name>
    <dbReference type="NCBI Taxonomy" id="97485"/>
    <lineage>
        <taxon>Eukaryota</taxon>
        <taxon>Haptista</taxon>
        <taxon>Haptophyta</taxon>
        <taxon>Prymnesiophyceae</taxon>
        <taxon>Prymnesiales</taxon>
        <taxon>Prymnesiaceae</taxon>
        <taxon>Prymnesium</taxon>
    </lineage>
</organism>
<sequence>MPSFLMLLLLLPHLAALPSKPPDYAVLSHRLAALKHDEADVKCLLLDAMVPRQRLQIQFGPPVSDVLRELRRTGDGLAVLGVNHRSGEVLRRGVEARVEAMSPYRASAGYFSSHSLTPLRSFTALDTTLVAGRRLEIVEHGAASWPPDELVFPARVRWLPSDEMAPPSAILLAQSLPPLVDEWLQLVRTTKRERAAGQMSGVLNDLGPISEMETPDDLAFWVAALVNPLPALGVAVEVRAAMLEAADPLYRVQIAQRVLTDSIERMRQRPPGPFEVELSPTKR</sequence>
<evidence type="ECO:0000313" key="3">
    <source>
        <dbReference type="Proteomes" id="UP001515480"/>
    </source>
</evidence>
<keyword evidence="1" id="KW-0732">Signal</keyword>
<feature type="chain" id="PRO_5044214893" description="Lon N-terminal domain-containing protein" evidence="1">
    <location>
        <begin position="17"/>
        <end position="283"/>
    </location>
</feature>
<keyword evidence="3" id="KW-1185">Reference proteome</keyword>
<evidence type="ECO:0008006" key="4">
    <source>
        <dbReference type="Google" id="ProtNLM"/>
    </source>
</evidence>
<feature type="signal peptide" evidence="1">
    <location>
        <begin position="1"/>
        <end position="16"/>
    </location>
</feature>
<dbReference type="Proteomes" id="UP001515480">
    <property type="component" value="Unassembled WGS sequence"/>
</dbReference>